<keyword evidence="3" id="KW-1185">Reference proteome</keyword>
<proteinExistence type="predicted"/>
<feature type="transmembrane region" description="Helical" evidence="1">
    <location>
        <begin position="75"/>
        <end position="94"/>
    </location>
</feature>
<sequence>MPSAMTNWGCFMKPHEIWANEAESTVSKELMFNTFLTLRTGFRRVVGFLLSFTNLTNLLLFLANLLLFLLTNPSLFLLANPSLFLVLHHLYLHLHLHPHQIQRRAMLTKVYNLLLSTPPQPYLPASEFVMKMPDGGKS</sequence>
<keyword evidence="1" id="KW-0812">Transmembrane</keyword>
<protein>
    <submittedName>
        <fullName evidence="2">Uncharacterized protein</fullName>
    </submittedName>
</protein>
<evidence type="ECO:0000256" key="1">
    <source>
        <dbReference type="SAM" id="Phobius"/>
    </source>
</evidence>
<keyword evidence="1" id="KW-0472">Membrane</keyword>
<dbReference type="AlphaFoldDB" id="A0A8E2DW48"/>
<feature type="transmembrane region" description="Helical" evidence="1">
    <location>
        <begin position="45"/>
        <end position="69"/>
    </location>
</feature>
<accession>A0A8E2DW48</accession>
<reference evidence="2 3" key="1">
    <citation type="journal article" date="2016" name="Nat. Commun.">
        <title>Ectomycorrhizal ecology is imprinted in the genome of the dominant symbiotic fungus Cenococcum geophilum.</title>
        <authorList>
            <consortium name="DOE Joint Genome Institute"/>
            <person name="Peter M."/>
            <person name="Kohler A."/>
            <person name="Ohm R.A."/>
            <person name="Kuo A."/>
            <person name="Krutzmann J."/>
            <person name="Morin E."/>
            <person name="Arend M."/>
            <person name="Barry K.W."/>
            <person name="Binder M."/>
            <person name="Choi C."/>
            <person name="Clum A."/>
            <person name="Copeland A."/>
            <person name="Grisel N."/>
            <person name="Haridas S."/>
            <person name="Kipfer T."/>
            <person name="LaButti K."/>
            <person name="Lindquist E."/>
            <person name="Lipzen A."/>
            <person name="Maire R."/>
            <person name="Meier B."/>
            <person name="Mihaltcheva S."/>
            <person name="Molinier V."/>
            <person name="Murat C."/>
            <person name="Poggeler S."/>
            <person name="Quandt C.A."/>
            <person name="Sperisen C."/>
            <person name="Tritt A."/>
            <person name="Tisserant E."/>
            <person name="Crous P.W."/>
            <person name="Henrissat B."/>
            <person name="Nehls U."/>
            <person name="Egli S."/>
            <person name="Spatafora J.W."/>
            <person name="Grigoriev I.V."/>
            <person name="Martin F.M."/>
        </authorList>
    </citation>
    <scope>NUCLEOTIDE SEQUENCE [LARGE SCALE GENOMIC DNA]</scope>
    <source>
        <strain evidence="2 3">CBS 459.81</strain>
    </source>
</reference>
<name>A0A8E2DW48_9PEZI</name>
<evidence type="ECO:0000313" key="2">
    <source>
        <dbReference type="EMBL" id="OCK72675.1"/>
    </source>
</evidence>
<evidence type="ECO:0000313" key="3">
    <source>
        <dbReference type="Proteomes" id="UP000250266"/>
    </source>
</evidence>
<organism evidence="2 3">
    <name type="scientific">Lepidopterella palustris CBS 459.81</name>
    <dbReference type="NCBI Taxonomy" id="1314670"/>
    <lineage>
        <taxon>Eukaryota</taxon>
        <taxon>Fungi</taxon>
        <taxon>Dikarya</taxon>
        <taxon>Ascomycota</taxon>
        <taxon>Pezizomycotina</taxon>
        <taxon>Dothideomycetes</taxon>
        <taxon>Pleosporomycetidae</taxon>
        <taxon>Mytilinidiales</taxon>
        <taxon>Argynnaceae</taxon>
        <taxon>Lepidopterella</taxon>
    </lineage>
</organism>
<gene>
    <name evidence="2" type="ORF">K432DRAFT_412175</name>
</gene>
<keyword evidence="1" id="KW-1133">Transmembrane helix</keyword>
<dbReference type="Proteomes" id="UP000250266">
    <property type="component" value="Unassembled WGS sequence"/>
</dbReference>
<dbReference type="EMBL" id="KV747480">
    <property type="protein sequence ID" value="OCK72675.1"/>
    <property type="molecule type" value="Genomic_DNA"/>
</dbReference>